<dbReference type="Gene3D" id="1.10.10.10">
    <property type="entry name" value="Winged helix-like DNA-binding domain superfamily/Winged helix DNA-binding domain"/>
    <property type="match status" value="1"/>
</dbReference>
<dbReference type="PROSITE" id="PS50995">
    <property type="entry name" value="HTH_MARR_2"/>
    <property type="match status" value="1"/>
</dbReference>
<dbReference type="Proteomes" id="UP000431451">
    <property type="component" value="Unassembled WGS sequence"/>
</dbReference>
<dbReference type="InterPro" id="IPR000835">
    <property type="entry name" value="HTH_MarR-typ"/>
</dbReference>
<dbReference type="PANTHER" id="PTHR42756:SF1">
    <property type="entry name" value="TRANSCRIPTIONAL REPRESSOR OF EMRAB OPERON"/>
    <property type="match status" value="1"/>
</dbReference>
<proteinExistence type="predicted"/>
<dbReference type="Proteomes" id="UP000789738">
    <property type="component" value="Unassembled WGS sequence"/>
</dbReference>
<evidence type="ECO:0000256" key="3">
    <source>
        <dbReference type="ARBA" id="ARBA00023163"/>
    </source>
</evidence>
<evidence type="ECO:0000256" key="1">
    <source>
        <dbReference type="ARBA" id="ARBA00023015"/>
    </source>
</evidence>
<dbReference type="EMBL" id="CAKJVE010000004">
    <property type="protein sequence ID" value="CAG9708203.1"/>
    <property type="molecule type" value="Genomic_DNA"/>
</dbReference>
<keyword evidence="1" id="KW-0805">Transcription regulation</keyword>
<dbReference type="GeneID" id="68877324"/>
<dbReference type="Pfam" id="PF12802">
    <property type="entry name" value="MarR_2"/>
    <property type="match status" value="1"/>
</dbReference>
<reference evidence="5" key="2">
    <citation type="submission" date="2021-10" db="EMBL/GenBank/DDBJ databases">
        <authorList>
            <person name="Mesa V."/>
        </authorList>
    </citation>
    <scope>NUCLEOTIDE SEQUENCE</scope>
    <source>
        <strain evidence="5">CC3_PB</strain>
    </source>
</reference>
<keyword evidence="2" id="KW-0238">DNA-binding</keyword>
<evidence type="ECO:0000259" key="4">
    <source>
        <dbReference type="PROSITE" id="PS50995"/>
    </source>
</evidence>
<sequence>MLKSDEKNFDSFFCSIYHILYYMNDKKLKDMGVTNQQGRLLEIIYDNILAGHNITRHFLEEVMDLRGPTITSLLNGLEKKEYIIRTVSNEDHRAMKLIITPKGEKVLDDIRKIFNSMQEKLLKGMTDEEIQTLKKLLFKVYDNLLEQ</sequence>
<evidence type="ECO:0000313" key="6">
    <source>
        <dbReference type="EMBL" id="VCT84354.1"/>
    </source>
</evidence>
<dbReference type="SUPFAM" id="SSF46785">
    <property type="entry name" value="Winged helix' DNA-binding domain"/>
    <property type="match status" value="1"/>
</dbReference>
<reference evidence="6 7" key="1">
    <citation type="submission" date="2018-06" db="EMBL/GenBank/DDBJ databases">
        <authorList>
            <consortium name="IHU Genomes"/>
        </authorList>
    </citation>
    <scope>NUCLEOTIDE SEQUENCE [LARGE SCALE GENOMIC DNA]</scope>
    <source>
        <strain evidence="6 7">NEC25</strain>
    </source>
</reference>
<dbReference type="RefSeq" id="WP_159116186.1">
    <property type="nucleotide sequence ID" value="NZ_CAKJVD010000018.1"/>
</dbReference>
<dbReference type="PANTHER" id="PTHR42756">
    <property type="entry name" value="TRANSCRIPTIONAL REGULATOR, MARR"/>
    <property type="match status" value="1"/>
</dbReference>
<dbReference type="AlphaFoldDB" id="A0A650MGB6"/>
<organism evidence="6 7">
    <name type="scientific">Clostridium neonatale</name>
    <dbReference type="NCBI Taxonomy" id="137838"/>
    <lineage>
        <taxon>Bacteria</taxon>
        <taxon>Bacillati</taxon>
        <taxon>Bacillota</taxon>
        <taxon>Clostridia</taxon>
        <taxon>Eubacteriales</taxon>
        <taxon>Clostridiaceae</taxon>
        <taxon>Clostridium</taxon>
    </lineage>
</organism>
<protein>
    <submittedName>
        <fullName evidence="6">Transcriptional regulator SlyA</fullName>
    </submittedName>
</protein>
<dbReference type="GO" id="GO:0003677">
    <property type="term" value="F:DNA binding"/>
    <property type="evidence" value="ECO:0007669"/>
    <property type="project" value="UniProtKB-KW"/>
</dbReference>
<gene>
    <name evidence="6" type="primary">slyA_2</name>
    <name evidence="5" type="synonym">slyA</name>
    <name evidence="5" type="ORF">CNEO_43457</name>
    <name evidence="6" type="ORF">CNEONATNEC25_01954</name>
</gene>
<evidence type="ECO:0000313" key="7">
    <source>
        <dbReference type="Proteomes" id="UP000431451"/>
    </source>
</evidence>
<name>A0A650MGB6_9CLOT</name>
<dbReference type="InterPro" id="IPR036390">
    <property type="entry name" value="WH_DNA-bd_sf"/>
</dbReference>
<dbReference type="EMBL" id="UWJD01000001">
    <property type="protein sequence ID" value="VCT84354.1"/>
    <property type="molecule type" value="Genomic_DNA"/>
</dbReference>
<dbReference type="GO" id="GO:0003700">
    <property type="term" value="F:DNA-binding transcription factor activity"/>
    <property type="evidence" value="ECO:0007669"/>
    <property type="project" value="InterPro"/>
</dbReference>
<dbReference type="InterPro" id="IPR036388">
    <property type="entry name" value="WH-like_DNA-bd_sf"/>
</dbReference>
<evidence type="ECO:0000313" key="5">
    <source>
        <dbReference type="EMBL" id="CAG9708203.1"/>
    </source>
</evidence>
<keyword evidence="3" id="KW-0804">Transcription</keyword>
<feature type="domain" description="HTH marR-type" evidence="4">
    <location>
        <begin position="1"/>
        <end position="142"/>
    </location>
</feature>
<dbReference type="PRINTS" id="PR00598">
    <property type="entry name" value="HTHMARR"/>
</dbReference>
<accession>A0A650MGB6</accession>
<evidence type="ECO:0000256" key="2">
    <source>
        <dbReference type="ARBA" id="ARBA00023125"/>
    </source>
</evidence>
<dbReference type="SMART" id="SM00347">
    <property type="entry name" value="HTH_MARR"/>
    <property type="match status" value="1"/>
</dbReference>